<keyword evidence="5" id="KW-1185">Reference proteome</keyword>
<keyword evidence="4" id="KW-0269">Exonuclease</keyword>
<keyword evidence="3" id="KW-0472">Membrane</keyword>
<dbReference type="AlphaFoldDB" id="A0A7W9SUX6"/>
<evidence type="ECO:0000313" key="4">
    <source>
        <dbReference type="EMBL" id="MBB6053315.1"/>
    </source>
</evidence>
<gene>
    <name evidence="4" type="ORF">HNQ39_005149</name>
</gene>
<dbReference type="GO" id="GO:0004527">
    <property type="term" value="F:exonuclease activity"/>
    <property type="evidence" value="ECO:0007669"/>
    <property type="project" value="UniProtKB-KW"/>
</dbReference>
<dbReference type="EMBL" id="JACHGW010000006">
    <property type="protein sequence ID" value="MBB6053315.1"/>
    <property type="molecule type" value="Genomic_DNA"/>
</dbReference>
<feature type="region of interest" description="Disordered" evidence="2">
    <location>
        <begin position="1"/>
        <end position="27"/>
    </location>
</feature>
<keyword evidence="4" id="KW-0378">Hydrolase</keyword>
<name>A0A7W9SUX6_ARMRO</name>
<evidence type="ECO:0000313" key="5">
    <source>
        <dbReference type="Proteomes" id="UP000520814"/>
    </source>
</evidence>
<evidence type="ECO:0000256" key="3">
    <source>
        <dbReference type="SAM" id="Phobius"/>
    </source>
</evidence>
<comment type="caution">
    <text evidence="4">The sequence shown here is derived from an EMBL/GenBank/DDBJ whole genome shotgun (WGS) entry which is preliminary data.</text>
</comment>
<sequence length="206" mass="22974">MPTTKPIRVVDSSRPAPPAGTKTHKQGCPCPICKMQRKKAEQEVRAEEYALAIRTQKAEELAKVESLEAQVSRVQEALRTMEDSRNILQTQLRNTNEELKAAKEENDALNTEAGINHRKLIDQRAQIDELLAHVTSAEKELTAMQSELASITGSREQQFREWDEERNVLQAMLEHAEISRSGARLMIALVVSLALALGIVIGKVGR</sequence>
<protein>
    <submittedName>
        <fullName evidence="4">DNA repair exonuclease SbcCD ATPase subunit</fullName>
    </submittedName>
</protein>
<accession>A0A7W9SUX6</accession>
<feature type="transmembrane region" description="Helical" evidence="3">
    <location>
        <begin position="182"/>
        <end position="201"/>
    </location>
</feature>
<evidence type="ECO:0000256" key="1">
    <source>
        <dbReference type="SAM" id="Coils"/>
    </source>
</evidence>
<keyword evidence="1" id="KW-0175">Coiled coil</keyword>
<evidence type="ECO:0000256" key="2">
    <source>
        <dbReference type="SAM" id="MobiDB-lite"/>
    </source>
</evidence>
<feature type="coiled-coil region" evidence="1">
    <location>
        <begin position="57"/>
        <end position="147"/>
    </location>
</feature>
<reference evidence="4 5" key="1">
    <citation type="submission" date="2020-08" db="EMBL/GenBank/DDBJ databases">
        <title>Genomic Encyclopedia of Type Strains, Phase IV (KMG-IV): sequencing the most valuable type-strain genomes for metagenomic binning, comparative biology and taxonomic classification.</title>
        <authorList>
            <person name="Goeker M."/>
        </authorList>
    </citation>
    <scope>NUCLEOTIDE SEQUENCE [LARGE SCALE GENOMIC DNA]</scope>
    <source>
        <strain evidence="4 5">DSM 23562</strain>
    </source>
</reference>
<proteinExistence type="predicted"/>
<keyword evidence="4" id="KW-0540">Nuclease</keyword>
<keyword evidence="3" id="KW-0812">Transmembrane</keyword>
<dbReference type="Proteomes" id="UP000520814">
    <property type="component" value="Unassembled WGS sequence"/>
</dbReference>
<dbReference type="RefSeq" id="WP_184203410.1">
    <property type="nucleotide sequence ID" value="NZ_JACHGW010000006.1"/>
</dbReference>
<organism evidence="4 5">
    <name type="scientific">Armatimonas rosea</name>
    <dbReference type="NCBI Taxonomy" id="685828"/>
    <lineage>
        <taxon>Bacteria</taxon>
        <taxon>Bacillati</taxon>
        <taxon>Armatimonadota</taxon>
        <taxon>Armatimonadia</taxon>
        <taxon>Armatimonadales</taxon>
        <taxon>Armatimonadaceae</taxon>
        <taxon>Armatimonas</taxon>
    </lineage>
</organism>
<dbReference type="Gene3D" id="1.10.287.1490">
    <property type="match status" value="1"/>
</dbReference>
<keyword evidence="3" id="KW-1133">Transmembrane helix</keyword>